<evidence type="ECO:0000256" key="3">
    <source>
        <dbReference type="PIRSR" id="PIRSR001365-1"/>
    </source>
</evidence>
<protein>
    <submittedName>
        <fullName evidence="5">Dihydrodipicolinate synthase family protein</fullName>
    </submittedName>
</protein>
<dbReference type="SMART" id="SM01130">
    <property type="entry name" value="DHDPS"/>
    <property type="match status" value="1"/>
</dbReference>
<dbReference type="PIRSF" id="PIRSF001365">
    <property type="entry name" value="DHDPS"/>
    <property type="match status" value="1"/>
</dbReference>
<feature type="binding site" evidence="4">
    <location>
        <position position="201"/>
    </location>
    <ligand>
        <name>pyruvate</name>
        <dbReference type="ChEBI" id="CHEBI:15361"/>
    </ligand>
</feature>
<evidence type="ECO:0000313" key="6">
    <source>
        <dbReference type="Proteomes" id="UP001056855"/>
    </source>
</evidence>
<evidence type="ECO:0000313" key="5">
    <source>
        <dbReference type="EMBL" id="UTF55066.1"/>
    </source>
</evidence>
<feature type="active site" description="Schiff-base intermediate with substrate" evidence="3">
    <location>
        <position position="158"/>
    </location>
</feature>
<dbReference type="Proteomes" id="UP001056855">
    <property type="component" value="Chromosome"/>
</dbReference>
<dbReference type="GO" id="GO:0008675">
    <property type="term" value="F:2-dehydro-3-deoxy-phosphogluconate aldolase activity"/>
    <property type="evidence" value="ECO:0007669"/>
    <property type="project" value="UniProtKB-ARBA"/>
</dbReference>
<dbReference type="GO" id="GO:0044281">
    <property type="term" value="P:small molecule metabolic process"/>
    <property type="evidence" value="ECO:0007669"/>
    <property type="project" value="UniProtKB-ARBA"/>
</dbReference>
<name>A0A9E7NCP3_9EURY</name>
<dbReference type="PROSITE" id="PS00666">
    <property type="entry name" value="DHDPS_2"/>
    <property type="match status" value="1"/>
</dbReference>
<feature type="binding site" evidence="4">
    <location>
        <position position="44"/>
    </location>
    <ligand>
        <name>pyruvate</name>
        <dbReference type="ChEBI" id="CHEBI:15361"/>
    </ligand>
</feature>
<keyword evidence="1" id="KW-0456">Lyase</keyword>
<dbReference type="Pfam" id="PF00701">
    <property type="entry name" value="DHDPS"/>
    <property type="match status" value="1"/>
</dbReference>
<accession>A0A9E7NCP3</accession>
<evidence type="ECO:0000256" key="4">
    <source>
        <dbReference type="PIRSR" id="PIRSR001365-2"/>
    </source>
</evidence>
<reference evidence="5" key="1">
    <citation type="submission" date="2022-06" db="EMBL/GenBank/DDBJ databases">
        <title>Diverse halophilic archaea isolated from saline environments.</title>
        <authorList>
            <person name="Cui H.-L."/>
        </authorList>
    </citation>
    <scope>NUCLEOTIDE SEQUENCE</scope>
    <source>
        <strain evidence="5">WLHS1</strain>
    </source>
</reference>
<dbReference type="InterPro" id="IPR013785">
    <property type="entry name" value="Aldolase_TIM"/>
</dbReference>
<dbReference type="Gene3D" id="3.20.20.70">
    <property type="entry name" value="Aldolase class I"/>
    <property type="match status" value="1"/>
</dbReference>
<evidence type="ECO:0000256" key="1">
    <source>
        <dbReference type="ARBA" id="ARBA00023239"/>
    </source>
</evidence>
<dbReference type="AlphaFoldDB" id="A0A9E7NCP3"/>
<feature type="active site" description="Proton donor/acceptor" evidence="3">
    <location>
        <position position="130"/>
    </location>
</feature>
<dbReference type="RefSeq" id="WP_254159815.1">
    <property type="nucleotide sequence ID" value="NZ_CP100355.1"/>
</dbReference>
<evidence type="ECO:0000256" key="2">
    <source>
        <dbReference type="ARBA" id="ARBA00023270"/>
    </source>
</evidence>
<dbReference type="InterPro" id="IPR002220">
    <property type="entry name" value="DapA-like"/>
</dbReference>
<dbReference type="GO" id="GO:0008840">
    <property type="term" value="F:4-hydroxy-tetrahydrodipicolinate synthase activity"/>
    <property type="evidence" value="ECO:0007669"/>
    <property type="project" value="TreeGrafter"/>
</dbReference>
<sequence>MHGTGVPLVTPIADDGRVDHERLEALVDWFASAGIDFFVPCGSTGEAPLLTADERTQVVETVADATEKPVLAGTGHEGYEPTLEATEGAAAAGADAALVVTPSYYGSDDAALGRYYHNLADKSPIPIYLYSVPKFTDYPLSPRLVESLATHENVAGIKDSSGSIESIQRLVRFTADADFSVLVGHGSVYAHALDAGADGGVLAVANAVPDLASEVFEIHQSGDAAAARDLNAAIVELNRTVTARYGVPGIKAALAHRGLEVGPPRRPLEPVGEDAAAEITAVLEAALEA</sequence>
<keyword evidence="6" id="KW-1185">Reference proteome</keyword>
<dbReference type="PANTHER" id="PTHR12128">
    <property type="entry name" value="DIHYDRODIPICOLINATE SYNTHASE"/>
    <property type="match status" value="1"/>
</dbReference>
<dbReference type="SUPFAM" id="SSF51569">
    <property type="entry name" value="Aldolase"/>
    <property type="match status" value="1"/>
</dbReference>
<keyword evidence="2" id="KW-0704">Schiff base</keyword>
<dbReference type="InterPro" id="IPR020625">
    <property type="entry name" value="Schiff_base-form_aldolases_AS"/>
</dbReference>
<dbReference type="PRINTS" id="PR00146">
    <property type="entry name" value="DHPICSNTHASE"/>
</dbReference>
<proteinExistence type="predicted"/>
<dbReference type="PANTHER" id="PTHR12128:SF66">
    <property type="entry name" value="4-HYDROXY-2-OXOGLUTARATE ALDOLASE, MITOCHONDRIAL"/>
    <property type="match status" value="1"/>
</dbReference>
<dbReference type="GeneID" id="73289857"/>
<dbReference type="KEGG" id="sawl:NGM29_07385"/>
<dbReference type="EMBL" id="CP100355">
    <property type="protein sequence ID" value="UTF55066.1"/>
    <property type="molecule type" value="Genomic_DNA"/>
</dbReference>
<gene>
    <name evidence="5" type="ORF">NGM29_07385</name>
</gene>
<dbReference type="CDD" id="cd00408">
    <property type="entry name" value="DHDPS-like"/>
    <property type="match status" value="1"/>
</dbReference>
<organism evidence="5 6">
    <name type="scientific">Natronosalvus rutilus</name>
    <dbReference type="NCBI Taxonomy" id="2953753"/>
    <lineage>
        <taxon>Archaea</taxon>
        <taxon>Methanobacteriati</taxon>
        <taxon>Methanobacteriota</taxon>
        <taxon>Stenosarchaea group</taxon>
        <taxon>Halobacteria</taxon>
        <taxon>Halobacteriales</taxon>
        <taxon>Natrialbaceae</taxon>
        <taxon>Natronosalvus</taxon>
    </lineage>
</organism>